<feature type="transmembrane region" description="Helical" evidence="1">
    <location>
        <begin position="152"/>
        <end position="172"/>
    </location>
</feature>
<feature type="transmembrane region" description="Helical" evidence="1">
    <location>
        <begin position="62"/>
        <end position="86"/>
    </location>
</feature>
<keyword evidence="1" id="KW-1133">Transmembrane helix</keyword>
<evidence type="ECO:0000256" key="1">
    <source>
        <dbReference type="SAM" id="Phobius"/>
    </source>
</evidence>
<gene>
    <name evidence="2" type="ORF">MNB_SM-5-1361</name>
</gene>
<name>A0A1W1BS77_9ZZZZ</name>
<accession>A0A1W1BS77</accession>
<feature type="transmembrane region" description="Helical" evidence="1">
    <location>
        <begin position="12"/>
        <end position="33"/>
    </location>
</feature>
<keyword evidence="1" id="KW-0472">Membrane</keyword>
<evidence type="ECO:0008006" key="3">
    <source>
        <dbReference type="Google" id="ProtNLM"/>
    </source>
</evidence>
<proteinExistence type="predicted"/>
<keyword evidence="1" id="KW-0812">Transmembrane</keyword>
<evidence type="ECO:0000313" key="2">
    <source>
        <dbReference type="EMBL" id="SFV56420.1"/>
    </source>
</evidence>
<sequence>MKAFLVEFFASYRIEVVFLHVVSAVVWVGGMIAMKFAAHPSFMAIESPLHRLERISQALKRLFMIVAPFVIILIITAVIMSVGLGFRAAAVDANGNVIDAYAMHIYNLVHVKEVIWMVMSGNLAVMIFLRNKAEKLLNKGDSAGAKKRLGVIGNYLVPINILLGLGAIYLGVTLRNAY</sequence>
<reference evidence="2" key="1">
    <citation type="submission" date="2016-10" db="EMBL/GenBank/DDBJ databases">
        <authorList>
            <person name="de Groot N.N."/>
        </authorList>
    </citation>
    <scope>NUCLEOTIDE SEQUENCE</scope>
</reference>
<feature type="transmembrane region" description="Helical" evidence="1">
    <location>
        <begin position="114"/>
        <end position="131"/>
    </location>
</feature>
<dbReference type="EMBL" id="FPHH01000039">
    <property type="protein sequence ID" value="SFV56420.1"/>
    <property type="molecule type" value="Genomic_DNA"/>
</dbReference>
<organism evidence="2">
    <name type="scientific">hydrothermal vent metagenome</name>
    <dbReference type="NCBI Taxonomy" id="652676"/>
    <lineage>
        <taxon>unclassified sequences</taxon>
        <taxon>metagenomes</taxon>
        <taxon>ecological metagenomes</taxon>
    </lineage>
</organism>
<protein>
    <recommendedName>
        <fullName evidence="3">Copper resistance protein D domain-containing protein</fullName>
    </recommendedName>
</protein>
<dbReference type="AlphaFoldDB" id="A0A1W1BS77"/>